<feature type="compositionally biased region" description="Acidic residues" evidence="3">
    <location>
        <begin position="229"/>
        <end position="244"/>
    </location>
</feature>
<dbReference type="InterPro" id="IPR001487">
    <property type="entry name" value="Bromodomain"/>
</dbReference>
<dbReference type="InterPro" id="IPR037782">
    <property type="entry name" value="Spt7"/>
</dbReference>
<evidence type="ECO:0000256" key="2">
    <source>
        <dbReference type="PROSITE-ProRule" id="PRU00035"/>
    </source>
</evidence>
<feature type="region of interest" description="Disordered" evidence="3">
    <location>
        <begin position="321"/>
        <end position="379"/>
    </location>
</feature>
<gene>
    <name evidence="5" type="ORF">HANVADRAFT_53814</name>
</gene>
<comment type="caution">
    <text evidence="5">The sequence shown here is derived from an EMBL/GenBank/DDBJ whole genome shotgun (WGS) entry which is preliminary data.</text>
</comment>
<dbReference type="GO" id="GO:0046695">
    <property type="term" value="C:SLIK (SAGA-like) complex"/>
    <property type="evidence" value="ECO:0007669"/>
    <property type="project" value="InterPro"/>
</dbReference>
<dbReference type="PROSITE" id="PS00633">
    <property type="entry name" value="BROMODOMAIN_1"/>
    <property type="match status" value="1"/>
</dbReference>
<dbReference type="InterPro" id="IPR018359">
    <property type="entry name" value="Bromodomain_CS"/>
</dbReference>
<feature type="compositionally biased region" description="Basic and acidic residues" evidence="3">
    <location>
        <begin position="245"/>
        <end position="261"/>
    </location>
</feature>
<dbReference type="PRINTS" id="PR00503">
    <property type="entry name" value="BROMODOMAIN"/>
</dbReference>
<feature type="compositionally biased region" description="Basic and acidic residues" evidence="3">
    <location>
        <begin position="204"/>
        <end position="217"/>
    </location>
</feature>
<dbReference type="GO" id="GO:0006357">
    <property type="term" value="P:regulation of transcription by RNA polymerase II"/>
    <property type="evidence" value="ECO:0007669"/>
    <property type="project" value="TreeGrafter"/>
</dbReference>
<dbReference type="GO" id="GO:0000124">
    <property type="term" value="C:SAGA complex"/>
    <property type="evidence" value="ECO:0007669"/>
    <property type="project" value="InterPro"/>
</dbReference>
<feature type="compositionally biased region" description="Polar residues" evidence="3">
    <location>
        <begin position="351"/>
        <end position="365"/>
    </location>
</feature>
<dbReference type="Proteomes" id="UP000092321">
    <property type="component" value="Unassembled WGS sequence"/>
</dbReference>
<proteinExistence type="predicted"/>
<dbReference type="SUPFAM" id="SSF47370">
    <property type="entry name" value="Bromodomain"/>
    <property type="match status" value="1"/>
</dbReference>
<dbReference type="GO" id="GO:0005198">
    <property type="term" value="F:structural molecule activity"/>
    <property type="evidence" value="ECO:0007669"/>
    <property type="project" value="TreeGrafter"/>
</dbReference>
<dbReference type="OrthoDB" id="21449at2759"/>
<feature type="compositionally biased region" description="Acidic residues" evidence="3">
    <location>
        <begin position="336"/>
        <end position="348"/>
    </location>
</feature>
<keyword evidence="6" id="KW-1185">Reference proteome</keyword>
<feature type="compositionally biased region" description="Acidic residues" evidence="3">
    <location>
        <begin position="583"/>
        <end position="593"/>
    </location>
</feature>
<dbReference type="PANTHER" id="PTHR47343:SF1">
    <property type="entry name" value="TRANSCRIPTIONAL ACTIVATOR SPT7"/>
    <property type="match status" value="1"/>
</dbReference>
<dbReference type="EMBL" id="LXPE01000066">
    <property type="protein sequence ID" value="OBA25599.1"/>
    <property type="molecule type" value="Genomic_DNA"/>
</dbReference>
<evidence type="ECO:0000259" key="4">
    <source>
        <dbReference type="PROSITE" id="PS50014"/>
    </source>
</evidence>
<organism evidence="5 6">
    <name type="scientific">Hanseniaspora valbyensis NRRL Y-1626</name>
    <dbReference type="NCBI Taxonomy" id="766949"/>
    <lineage>
        <taxon>Eukaryota</taxon>
        <taxon>Fungi</taxon>
        <taxon>Dikarya</taxon>
        <taxon>Ascomycota</taxon>
        <taxon>Saccharomycotina</taxon>
        <taxon>Saccharomycetes</taxon>
        <taxon>Saccharomycodales</taxon>
        <taxon>Saccharomycodaceae</taxon>
        <taxon>Hanseniaspora</taxon>
    </lineage>
</organism>
<evidence type="ECO:0000313" key="5">
    <source>
        <dbReference type="EMBL" id="OBA25599.1"/>
    </source>
</evidence>
<feature type="domain" description="Bromo" evidence="4">
    <location>
        <begin position="481"/>
        <end position="551"/>
    </location>
</feature>
<evidence type="ECO:0000313" key="6">
    <source>
        <dbReference type="Proteomes" id="UP000092321"/>
    </source>
</evidence>
<dbReference type="AlphaFoldDB" id="A0A1B7TA30"/>
<sequence length="687" mass="79426">MSNNIICNYYITEYESLLRTTEKLFKNKELQSYLTNEQNLVMYELLKTDDYEQKLSHWKDLLDGVLKLDLTLIETIANNEVPSDNDKESAVANPENNGAIVANNDDDEFIKMDLLNLQERLTSEGFMSALSLKVRYCLWEQPLKLWLQNDFKDGKLLKIYDNFKNVGSIDSSSNGGEEEEDYDDCYELLQDAKYVIREVAPTKEEIDNKQESTKDQQEQITDIKVMKDDDYDEEDDEYDMDNDDSDNKVSEDNKNDKNNKDDKYQQHILAIDISKDTLSLLLTEELKNDKQKVVSRFNNIYHTIEDDKTTVMGKLQLKEAEKRMEKNQRKRKRSDSDEEDDDDDDGYEDNITYQENKSNNFSEETPFSDKDKSTDTKETATNDLATSLALQKDITILKENNTRRKKKKSNLNGKNGEADIQISHLISTIEEHRSKLKLTDQELKKLLTDVQKTGSKWASDQKIGQEELYEACEKVLNQLRSYGSYCQPFMNKVSKREAPNYYDIIKQPMDLNTVLRKLRNIRYRSKQEFVDDLNLIWKNCLTYNTDTKLLIRRDCSMMQKKAASLISTIPDITIRDRKDVESELYEEEEDEDDAAKLNKDNANGTKQTGKSSKTKSKNEDIGKSVSRKGAGKSINLKKHDGLDESNTNLVSEVSEDKKITDSKEEISSNVKEKNDVTGSVIEEGEKN</sequence>
<feature type="region of interest" description="Disordered" evidence="3">
    <location>
        <begin position="204"/>
        <end position="261"/>
    </location>
</feature>
<evidence type="ECO:0000256" key="1">
    <source>
        <dbReference type="ARBA" id="ARBA00023117"/>
    </source>
</evidence>
<feature type="non-terminal residue" evidence="5">
    <location>
        <position position="687"/>
    </location>
</feature>
<dbReference type="InterPro" id="IPR036427">
    <property type="entry name" value="Bromodomain-like_sf"/>
</dbReference>
<name>A0A1B7TA30_9ASCO</name>
<protein>
    <recommendedName>
        <fullName evidence="4">Bromo domain-containing protein</fullName>
    </recommendedName>
</protein>
<dbReference type="PROSITE" id="PS50014">
    <property type="entry name" value="BROMODOMAIN_2"/>
    <property type="match status" value="1"/>
</dbReference>
<dbReference type="Pfam" id="PF00439">
    <property type="entry name" value="Bromodomain"/>
    <property type="match status" value="1"/>
</dbReference>
<accession>A0A1B7TA30</accession>
<evidence type="ECO:0000256" key="3">
    <source>
        <dbReference type="SAM" id="MobiDB-lite"/>
    </source>
</evidence>
<reference evidence="6" key="1">
    <citation type="journal article" date="2016" name="Proc. Natl. Acad. Sci. U.S.A.">
        <title>Comparative genomics of biotechnologically important yeasts.</title>
        <authorList>
            <person name="Riley R."/>
            <person name="Haridas S."/>
            <person name="Wolfe K.H."/>
            <person name="Lopes M.R."/>
            <person name="Hittinger C.T."/>
            <person name="Goeker M."/>
            <person name="Salamov A.A."/>
            <person name="Wisecaver J.H."/>
            <person name="Long T.M."/>
            <person name="Calvey C.H."/>
            <person name="Aerts A.L."/>
            <person name="Barry K.W."/>
            <person name="Choi C."/>
            <person name="Clum A."/>
            <person name="Coughlan A.Y."/>
            <person name="Deshpande S."/>
            <person name="Douglass A.P."/>
            <person name="Hanson S.J."/>
            <person name="Klenk H.-P."/>
            <person name="LaButti K.M."/>
            <person name="Lapidus A."/>
            <person name="Lindquist E.A."/>
            <person name="Lipzen A.M."/>
            <person name="Meier-Kolthoff J.P."/>
            <person name="Ohm R.A."/>
            <person name="Otillar R.P."/>
            <person name="Pangilinan J.L."/>
            <person name="Peng Y."/>
            <person name="Rokas A."/>
            <person name="Rosa C.A."/>
            <person name="Scheuner C."/>
            <person name="Sibirny A.A."/>
            <person name="Slot J.C."/>
            <person name="Stielow J.B."/>
            <person name="Sun H."/>
            <person name="Kurtzman C.P."/>
            <person name="Blackwell M."/>
            <person name="Grigoriev I.V."/>
            <person name="Jeffries T.W."/>
        </authorList>
    </citation>
    <scope>NUCLEOTIDE SEQUENCE [LARGE SCALE GENOMIC DNA]</scope>
    <source>
        <strain evidence="6">NRRL Y-1626</strain>
    </source>
</reference>
<keyword evidence="1 2" id="KW-0103">Bromodomain</keyword>
<dbReference type="PANTHER" id="PTHR47343">
    <property type="entry name" value="TRANSCRIPTIONAL ACTIVATOR SPT7"/>
    <property type="match status" value="1"/>
</dbReference>
<dbReference type="GO" id="GO:0006325">
    <property type="term" value="P:chromatin organization"/>
    <property type="evidence" value="ECO:0007669"/>
    <property type="project" value="UniProtKB-ARBA"/>
</dbReference>
<feature type="region of interest" description="Disordered" evidence="3">
    <location>
        <begin position="583"/>
        <end position="687"/>
    </location>
</feature>
<dbReference type="SMART" id="SM00297">
    <property type="entry name" value="BROMO"/>
    <property type="match status" value="1"/>
</dbReference>
<dbReference type="Gene3D" id="1.20.920.10">
    <property type="entry name" value="Bromodomain-like"/>
    <property type="match status" value="1"/>
</dbReference>
<feature type="compositionally biased region" description="Basic and acidic residues" evidence="3">
    <location>
        <begin position="367"/>
        <end position="379"/>
    </location>
</feature>
<feature type="compositionally biased region" description="Basic and acidic residues" evidence="3">
    <location>
        <begin position="654"/>
        <end position="675"/>
    </location>
</feature>